<evidence type="ECO:0000256" key="6">
    <source>
        <dbReference type="ARBA" id="ARBA00022741"/>
    </source>
</evidence>
<dbReference type="CDD" id="cd03249">
    <property type="entry name" value="ABC_MTABC3_MDL1_MDL2"/>
    <property type="match status" value="1"/>
</dbReference>
<feature type="transmembrane region" description="Helical" evidence="21">
    <location>
        <begin position="389"/>
        <end position="409"/>
    </location>
</feature>
<evidence type="ECO:0000256" key="14">
    <source>
        <dbReference type="ARBA" id="ARBA00023128"/>
    </source>
</evidence>
<dbReference type="PROSITE" id="PS00211">
    <property type="entry name" value="ABC_TRANSPORTER_1"/>
    <property type="match status" value="1"/>
</dbReference>
<evidence type="ECO:0000256" key="18">
    <source>
        <dbReference type="ARBA" id="ARBA00072683"/>
    </source>
</evidence>
<keyword evidence="11" id="KW-1278">Translocase</keyword>
<keyword evidence="4 21" id="KW-0812">Transmembrane</keyword>
<keyword evidence="9" id="KW-0460">Magnesium</keyword>
<comment type="catalytic activity">
    <reaction evidence="16">
        <text>biliverdin IXalpha(in) + ATP + H2O = biliverdin IXalpha(out) + ADP + phosphate + H(+)</text>
        <dbReference type="Rhea" id="RHEA:82359"/>
        <dbReference type="ChEBI" id="CHEBI:15377"/>
        <dbReference type="ChEBI" id="CHEBI:15378"/>
        <dbReference type="ChEBI" id="CHEBI:30616"/>
        <dbReference type="ChEBI" id="CHEBI:43474"/>
        <dbReference type="ChEBI" id="CHEBI:57991"/>
        <dbReference type="ChEBI" id="CHEBI:456216"/>
    </reaction>
    <physiologicalReaction direction="left-to-right" evidence="16">
        <dbReference type="Rhea" id="RHEA:82360"/>
    </physiologicalReaction>
</comment>
<dbReference type="InterPro" id="IPR011527">
    <property type="entry name" value="ABC1_TM_dom"/>
</dbReference>
<evidence type="ECO:0000256" key="17">
    <source>
        <dbReference type="ARBA" id="ARBA00055589"/>
    </source>
</evidence>
<dbReference type="GO" id="GO:0046872">
    <property type="term" value="F:metal ion binding"/>
    <property type="evidence" value="ECO:0007669"/>
    <property type="project" value="UniProtKB-KW"/>
</dbReference>
<keyword evidence="5" id="KW-0479">Metal-binding</keyword>
<dbReference type="InterPro" id="IPR003593">
    <property type="entry name" value="AAA+_ATPase"/>
</dbReference>
<dbReference type="GeneID" id="111593650"/>
<feature type="transmembrane region" description="Helical" evidence="21">
    <location>
        <begin position="358"/>
        <end position="377"/>
    </location>
</feature>
<evidence type="ECO:0000313" key="25">
    <source>
        <dbReference type="RefSeq" id="XP_023162303.1"/>
    </source>
</evidence>
<dbReference type="Pfam" id="PF00664">
    <property type="entry name" value="ABC_membrane"/>
    <property type="match status" value="1"/>
</dbReference>
<keyword evidence="10" id="KW-0809">Transit peptide</keyword>
<evidence type="ECO:0000259" key="22">
    <source>
        <dbReference type="PROSITE" id="PS50893"/>
    </source>
</evidence>
<dbReference type="Gene3D" id="3.40.50.300">
    <property type="entry name" value="P-loop containing nucleotide triphosphate hydrolases"/>
    <property type="match status" value="1"/>
</dbReference>
<feature type="domain" description="ABC transmembrane type-1" evidence="23">
    <location>
        <begin position="131"/>
        <end position="418"/>
    </location>
</feature>
<comment type="subcellular location">
    <subcellularLocation>
        <location evidence="1">Mitochondrion inner membrane</location>
        <topology evidence="1">Multi-pass membrane protein</topology>
    </subcellularLocation>
</comment>
<dbReference type="OrthoDB" id="6500128at2759"/>
<dbReference type="SMART" id="SM00382">
    <property type="entry name" value="AAA"/>
    <property type="match status" value="1"/>
</dbReference>
<dbReference type="GO" id="GO:0005743">
    <property type="term" value="C:mitochondrial inner membrane"/>
    <property type="evidence" value="ECO:0007669"/>
    <property type="project" value="UniProtKB-SubCell"/>
</dbReference>
<dbReference type="Gene3D" id="1.20.1560.10">
    <property type="entry name" value="ABC transporter type 1, transmembrane domain"/>
    <property type="match status" value="1"/>
</dbReference>
<feature type="domain" description="ABC transporter" evidence="22">
    <location>
        <begin position="452"/>
        <end position="691"/>
    </location>
</feature>
<reference evidence="25" key="1">
    <citation type="submission" date="2025-08" db="UniProtKB">
        <authorList>
            <consortium name="RefSeq"/>
        </authorList>
    </citation>
    <scope>IDENTIFICATION</scope>
    <source>
        <strain evidence="25">15085-1641.00</strain>
        <tissue evidence="25">Whole body</tissue>
    </source>
</reference>
<evidence type="ECO:0000256" key="11">
    <source>
        <dbReference type="ARBA" id="ARBA00022967"/>
    </source>
</evidence>
<evidence type="ECO:0000313" key="24">
    <source>
        <dbReference type="Proteomes" id="UP000504633"/>
    </source>
</evidence>
<keyword evidence="15 21" id="KW-0472">Membrane</keyword>
<comment type="similarity">
    <text evidence="2">Belongs to the ABC transporter superfamily. ABCB family. Mitochondrial peptide exporter (TC 3.A.1.212) subfamily.</text>
</comment>
<evidence type="ECO:0000256" key="5">
    <source>
        <dbReference type="ARBA" id="ARBA00022723"/>
    </source>
</evidence>
<dbReference type="GO" id="GO:0042802">
    <property type="term" value="F:identical protein binding"/>
    <property type="evidence" value="ECO:0007669"/>
    <property type="project" value="UniProtKB-ARBA"/>
</dbReference>
<dbReference type="GO" id="GO:0090374">
    <property type="term" value="P:oligopeptide export from mitochondrion"/>
    <property type="evidence" value="ECO:0007669"/>
    <property type="project" value="TreeGrafter"/>
</dbReference>
<dbReference type="PROSITE" id="PS50929">
    <property type="entry name" value="ABC_TM1F"/>
    <property type="match status" value="1"/>
</dbReference>
<keyword evidence="24" id="KW-1185">Reference proteome</keyword>
<dbReference type="RefSeq" id="XP_023162303.1">
    <property type="nucleotide sequence ID" value="XM_023306535.2"/>
</dbReference>
<feature type="transmembrane region" description="Helical" evidence="21">
    <location>
        <begin position="179"/>
        <end position="205"/>
    </location>
</feature>
<dbReference type="GO" id="GO:0016887">
    <property type="term" value="F:ATP hydrolysis activity"/>
    <property type="evidence" value="ECO:0007669"/>
    <property type="project" value="InterPro"/>
</dbReference>
<dbReference type="InterPro" id="IPR027417">
    <property type="entry name" value="P-loop_NTPase"/>
</dbReference>
<dbReference type="OMA" id="MYTGHTL"/>
<keyword evidence="12 21" id="KW-1133">Transmembrane helix</keyword>
<evidence type="ECO:0000256" key="20">
    <source>
        <dbReference type="ARBA" id="ARBA00083334"/>
    </source>
</evidence>
<sequence length="699" mass="77601">MLLNCTRVKHMCTTLRITQIPCVVRRFPMNSSSIHNYMLRRQHHHHHHLYNIRPPAGRQLLSSPSSSLPTGSVGAGVRSSRWTARLLNVRRCMSSQDAKLPEPKMGSVIENAKFATSRLIRMMKEEKWVLLMGLACLVISSTITMSVPYFLGKVIDIVFNKNGMDESAVSSLQDYSKMLVGIFVIGGLANFSRVYLFGSAALRIVRRLRSRLYRSMLMQEVSWFDTRGTGELVNRLSNDTYFVGTSLSQNISDGFRSLAMIGVGAFMMVYTSAKLALISALIVPALAGIAIVYGRYVRRITKTEMDKFAEVMKHAEERFGNVRTVKVFGRENSECAEYDKQLDEAIQIGYKETKARSVFFGLTGFSGNVVIISVLYYGGTLVLNEELSIGAMTSFMLYAGYSAVAMNGLSNFYSQLNKGIGASQRIWEIMDREYAMPIDKGIMPTTEAIGEVEFRNISFAYPSRVDSKVLSDFSLKLNPNETTALVGRSGSGKSTTAMLLMRLYDPQQGAIYLDGVDLKTLNPHWLRQHVSAVSQEPVLFSGSIRSNILYGLQPDKVPDEQLFQKVVRDSNVNEFVSHLPDGLETIVGQRGILLSGGQKQRVAIARALIKNPTILILDEATSALDAVSEELVQTALEKLIRGRTVITIAHRLSTIHQAHKIAVIDDGRVVEEGTFGQLMNKSNGVFKELVSKQALGSKP</sequence>
<evidence type="ECO:0000256" key="1">
    <source>
        <dbReference type="ARBA" id="ARBA00004448"/>
    </source>
</evidence>
<feature type="transmembrane region" description="Helical" evidence="21">
    <location>
        <begin position="276"/>
        <end position="297"/>
    </location>
</feature>
<dbReference type="InterPro" id="IPR003439">
    <property type="entry name" value="ABC_transporter-like_ATP-bd"/>
</dbReference>
<evidence type="ECO:0000256" key="3">
    <source>
        <dbReference type="ARBA" id="ARBA00022448"/>
    </source>
</evidence>
<dbReference type="FunFam" id="1.20.1560.10:FF:000048">
    <property type="entry name" value="ATP-binding cassette sub-family B member 10, mitochondrial"/>
    <property type="match status" value="1"/>
</dbReference>
<dbReference type="SUPFAM" id="SSF90123">
    <property type="entry name" value="ABC transporter transmembrane region"/>
    <property type="match status" value="1"/>
</dbReference>
<dbReference type="PANTHER" id="PTHR43394:SF1">
    <property type="entry name" value="ATP-BINDING CASSETTE SUB-FAMILY B MEMBER 10, MITOCHONDRIAL"/>
    <property type="match status" value="1"/>
</dbReference>
<dbReference type="InterPro" id="IPR036640">
    <property type="entry name" value="ABC1_TM_sf"/>
</dbReference>
<evidence type="ECO:0000256" key="15">
    <source>
        <dbReference type="ARBA" id="ARBA00023136"/>
    </source>
</evidence>
<feature type="transmembrane region" description="Helical" evidence="21">
    <location>
        <begin position="128"/>
        <end position="151"/>
    </location>
</feature>
<accession>A0A6J1LAX3</accession>
<dbReference type="PROSITE" id="PS50893">
    <property type="entry name" value="ABC_TRANSPORTER_2"/>
    <property type="match status" value="1"/>
</dbReference>
<dbReference type="SUPFAM" id="SSF52540">
    <property type="entry name" value="P-loop containing nucleoside triphosphate hydrolases"/>
    <property type="match status" value="1"/>
</dbReference>
<protein>
    <recommendedName>
        <fullName evidence="18">ATP-binding cassette sub-family B member 10, mitochondrial</fullName>
    </recommendedName>
    <alternativeName>
        <fullName evidence="19">ABC-mitochondrial erythroid protein</fullName>
    </alternativeName>
    <alternativeName>
        <fullName evidence="20">ATP-binding cassette transporter 10</fullName>
    </alternativeName>
</protein>
<evidence type="ECO:0000256" key="2">
    <source>
        <dbReference type="ARBA" id="ARBA00005580"/>
    </source>
</evidence>
<dbReference type="FunFam" id="3.40.50.300:FF:000403">
    <property type="entry name" value="ATP-binding cassette sub-family B member 8, mitochondrial"/>
    <property type="match status" value="1"/>
</dbReference>
<dbReference type="InterPro" id="IPR017871">
    <property type="entry name" value="ABC_transporter-like_CS"/>
</dbReference>
<dbReference type="AlphaFoldDB" id="A0A6J1LAX3"/>
<keyword evidence="13" id="KW-0007">Acetylation</keyword>
<comment type="function">
    <text evidence="17">ATP-dependent transporter located in the mitochondrial inner membrane that catalyzes the export of biliverdin from the mitochondrial matrix, and plays a crucial role in hemoglobin synthesis and antioxidative stress. Participates in the early step of the heme biosynthetic process during insertion of iron into protoporphyrin IX (PPIX). Involved in the stabilization of the iron transporter mitoferrin-1/SLC25A37. In addition may be involved in mitochondrial unfolded protein response (UPRmt) signaling pathway, although ABCB10 probably does not participate in peptide export from mitochondria.</text>
</comment>
<gene>
    <name evidence="25" type="primary">LOC111593650</name>
</gene>
<evidence type="ECO:0000256" key="16">
    <source>
        <dbReference type="ARBA" id="ARBA00052250"/>
    </source>
</evidence>
<dbReference type="KEGG" id="dhe:111593650"/>
<organism evidence="24 25">
    <name type="scientific">Drosophila hydei</name>
    <name type="common">Fruit fly</name>
    <dbReference type="NCBI Taxonomy" id="7224"/>
    <lineage>
        <taxon>Eukaryota</taxon>
        <taxon>Metazoa</taxon>
        <taxon>Ecdysozoa</taxon>
        <taxon>Arthropoda</taxon>
        <taxon>Hexapoda</taxon>
        <taxon>Insecta</taxon>
        <taxon>Pterygota</taxon>
        <taxon>Neoptera</taxon>
        <taxon>Endopterygota</taxon>
        <taxon>Diptera</taxon>
        <taxon>Brachycera</taxon>
        <taxon>Muscomorpha</taxon>
        <taxon>Ephydroidea</taxon>
        <taxon>Drosophilidae</taxon>
        <taxon>Drosophila</taxon>
    </lineage>
</organism>
<dbReference type="Pfam" id="PF00005">
    <property type="entry name" value="ABC_tran"/>
    <property type="match status" value="1"/>
</dbReference>
<dbReference type="PIRSF" id="PIRSF002773">
    <property type="entry name" value="ABC_prm/ATPase_B"/>
    <property type="match status" value="1"/>
</dbReference>
<evidence type="ECO:0000256" key="7">
    <source>
        <dbReference type="ARBA" id="ARBA00022792"/>
    </source>
</evidence>
<dbReference type="CDD" id="cd18573">
    <property type="entry name" value="ABC_6TM_ABCB10_like"/>
    <property type="match status" value="1"/>
</dbReference>
<name>A0A6J1LAX3_DROHY</name>
<keyword evidence="3" id="KW-0813">Transport</keyword>
<evidence type="ECO:0000256" key="19">
    <source>
        <dbReference type="ARBA" id="ARBA00075187"/>
    </source>
</evidence>
<dbReference type="PANTHER" id="PTHR43394">
    <property type="entry name" value="ATP-DEPENDENT PERMEASE MDL1, MITOCHONDRIAL"/>
    <property type="match status" value="1"/>
</dbReference>
<keyword evidence="7" id="KW-0999">Mitochondrion inner membrane</keyword>
<evidence type="ECO:0000256" key="12">
    <source>
        <dbReference type="ARBA" id="ARBA00022989"/>
    </source>
</evidence>
<keyword evidence="6" id="KW-0547">Nucleotide-binding</keyword>
<dbReference type="GO" id="GO:0005524">
    <property type="term" value="F:ATP binding"/>
    <property type="evidence" value="ECO:0007669"/>
    <property type="project" value="UniProtKB-KW"/>
</dbReference>
<evidence type="ECO:0000256" key="13">
    <source>
        <dbReference type="ARBA" id="ARBA00022990"/>
    </source>
</evidence>
<proteinExistence type="inferred from homology"/>
<evidence type="ECO:0000256" key="8">
    <source>
        <dbReference type="ARBA" id="ARBA00022840"/>
    </source>
</evidence>
<evidence type="ECO:0000256" key="21">
    <source>
        <dbReference type="SAM" id="Phobius"/>
    </source>
</evidence>
<feature type="transmembrane region" description="Helical" evidence="21">
    <location>
        <begin position="254"/>
        <end position="270"/>
    </location>
</feature>
<dbReference type="InterPro" id="IPR039421">
    <property type="entry name" value="Type_1_exporter"/>
</dbReference>
<keyword evidence="8 25" id="KW-0067">ATP-binding</keyword>
<dbReference type="Proteomes" id="UP000504633">
    <property type="component" value="Unplaced"/>
</dbReference>
<evidence type="ECO:0000259" key="23">
    <source>
        <dbReference type="PROSITE" id="PS50929"/>
    </source>
</evidence>
<evidence type="ECO:0000256" key="4">
    <source>
        <dbReference type="ARBA" id="ARBA00022692"/>
    </source>
</evidence>
<evidence type="ECO:0000256" key="10">
    <source>
        <dbReference type="ARBA" id="ARBA00022946"/>
    </source>
</evidence>
<keyword evidence="14" id="KW-0496">Mitochondrion</keyword>
<dbReference type="GO" id="GO:0015421">
    <property type="term" value="F:ABC-type oligopeptide transporter activity"/>
    <property type="evidence" value="ECO:0007669"/>
    <property type="project" value="TreeGrafter"/>
</dbReference>
<evidence type="ECO:0000256" key="9">
    <source>
        <dbReference type="ARBA" id="ARBA00022842"/>
    </source>
</evidence>